<accession>X8J1W0</accession>
<dbReference type="OrthoDB" id="2884925at2759"/>
<evidence type="ECO:0000313" key="1">
    <source>
        <dbReference type="EMBL" id="EUC56343.1"/>
    </source>
</evidence>
<organism evidence="1 2">
    <name type="scientific">Rhizoctonia solani AG-3 Rhs1AP</name>
    <dbReference type="NCBI Taxonomy" id="1086054"/>
    <lineage>
        <taxon>Eukaryota</taxon>
        <taxon>Fungi</taxon>
        <taxon>Dikarya</taxon>
        <taxon>Basidiomycota</taxon>
        <taxon>Agaricomycotina</taxon>
        <taxon>Agaricomycetes</taxon>
        <taxon>Cantharellales</taxon>
        <taxon>Ceratobasidiaceae</taxon>
        <taxon>Rhizoctonia</taxon>
    </lineage>
</organism>
<dbReference type="Proteomes" id="UP000030108">
    <property type="component" value="Unassembled WGS sequence"/>
</dbReference>
<comment type="caution">
    <text evidence="1">The sequence shown here is derived from an EMBL/GenBank/DDBJ whole genome shotgun (WGS) entry which is preliminary data.</text>
</comment>
<gene>
    <name evidence="1" type="ORF">RSOL_173240</name>
</gene>
<feature type="non-terminal residue" evidence="1">
    <location>
        <position position="363"/>
    </location>
</feature>
<dbReference type="EMBL" id="JATN01000322">
    <property type="protein sequence ID" value="EUC56343.1"/>
    <property type="molecule type" value="Genomic_DNA"/>
</dbReference>
<dbReference type="Gene3D" id="1.20.1280.50">
    <property type="match status" value="1"/>
</dbReference>
<reference evidence="2" key="1">
    <citation type="journal article" date="2014" name="Genome Announc.">
        <title>Draft genome sequence of the plant-pathogenic soil fungus Rhizoctonia solani anastomosis group 3 strain Rhs1AP.</title>
        <authorList>
            <person name="Cubeta M.A."/>
            <person name="Thomas E."/>
            <person name="Dean R.A."/>
            <person name="Jabaji S."/>
            <person name="Neate S.M."/>
            <person name="Tavantzis S."/>
            <person name="Toda T."/>
            <person name="Vilgalys R."/>
            <person name="Bharathan N."/>
            <person name="Fedorova-Abrams N."/>
            <person name="Pakala S.B."/>
            <person name="Pakala S.M."/>
            <person name="Zafar N."/>
            <person name="Joardar V."/>
            <person name="Losada L."/>
            <person name="Nierman W.C."/>
        </authorList>
    </citation>
    <scope>NUCLEOTIDE SEQUENCE [LARGE SCALE GENOMIC DNA]</scope>
    <source>
        <strain evidence="2">AG-3</strain>
    </source>
</reference>
<dbReference type="AlphaFoldDB" id="X8J1W0"/>
<protein>
    <submittedName>
        <fullName evidence="1">F-box-like domain protein</fullName>
    </submittedName>
</protein>
<evidence type="ECO:0000313" key="2">
    <source>
        <dbReference type="Proteomes" id="UP000030108"/>
    </source>
</evidence>
<sequence>MIQELASANQALDAALSRYLQACTNMKNYYAQRTADATPGLTARLDTEASSLASFEVRLKESHAAICFARTHHVNTLAPINSLPAEILARIFSIAVTQVRHALEGALHQCGDIGPLNSNLHLRTSLKYPGLLAHVCSYWRRVAIDSRSLWASIDISTFKSSSMNIRAKEHIDRAGQSLLDLYIYDMEEIGAKRVDPIPDLIPASARIRSLRSHTYHPPSDSIRRSTLSSVISKSTAGVLTELVLQQYGWHIDIPTAFIEAVTSPTPGDPPITDIKDTAILWLKLPKQHLEDILLGVSVLRCYEVYPYWTSQAYYNLTELRLLIPHWTGTGIDEADFVNMLKASPNLRAESSYYEFLNGAHCRE</sequence>
<name>X8J1W0_9AGAM</name>
<proteinExistence type="predicted"/>